<evidence type="ECO:0000313" key="1">
    <source>
        <dbReference type="EMBL" id="GAT46383.1"/>
    </source>
</evidence>
<evidence type="ECO:0008006" key="3">
    <source>
        <dbReference type="Google" id="ProtNLM"/>
    </source>
</evidence>
<sequence length="263" mass="29644">MSEAGLIRQYAALVALVVSADVSVPLGDWRRIGPRIRCIAALDECLRAPAYPAIGWSGASRRGGRRSRPTDEDCFRYGSVGVIAGPMLVRPGASVELPLSFVSLHYIILYPQSLISCISHMYPHRSRSPPATFMICLRYAPYRSSVTYLTMRVPIRSESFVYTFIFFLRRSLFHSDHAQPCFLHLDLPTHLRFCTGTWTFDLRSPYFVCPFTLAYRGVMRYPTSISISISHIPFAVFVRIFIPAGIPGNHVATIYTPTRNCLK</sequence>
<reference evidence="1" key="1">
    <citation type="submission" date="2014-09" db="EMBL/GenBank/DDBJ databases">
        <title>Genome sequence of the luminous mushroom Mycena chlorophos for searching fungal bioluminescence genes.</title>
        <authorList>
            <person name="Tanaka Y."/>
            <person name="Kasuga D."/>
            <person name="Oba Y."/>
            <person name="Hase S."/>
            <person name="Sato K."/>
            <person name="Oba Y."/>
            <person name="Sakakibara Y."/>
        </authorList>
    </citation>
    <scope>NUCLEOTIDE SEQUENCE</scope>
</reference>
<accession>A0ABQ0L5N8</accession>
<gene>
    <name evidence="1" type="ORF">MCHLO_03916</name>
</gene>
<proteinExistence type="predicted"/>
<dbReference type="EMBL" id="DF842432">
    <property type="protein sequence ID" value="GAT46383.1"/>
    <property type="molecule type" value="Genomic_DNA"/>
</dbReference>
<dbReference type="Proteomes" id="UP000815677">
    <property type="component" value="Unassembled WGS sequence"/>
</dbReference>
<protein>
    <recommendedName>
        <fullName evidence="3">Secreted protein</fullName>
    </recommendedName>
</protein>
<name>A0ABQ0L5N8_MYCCL</name>
<organism evidence="1 2">
    <name type="scientific">Mycena chlorophos</name>
    <name type="common">Agaric fungus</name>
    <name type="synonym">Agaricus chlorophos</name>
    <dbReference type="NCBI Taxonomy" id="658473"/>
    <lineage>
        <taxon>Eukaryota</taxon>
        <taxon>Fungi</taxon>
        <taxon>Dikarya</taxon>
        <taxon>Basidiomycota</taxon>
        <taxon>Agaricomycotina</taxon>
        <taxon>Agaricomycetes</taxon>
        <taxon>Agaricomycetidae</taxon>
        <taxon>Agaricales</taxon>
        <taxon>Marasmiineae</taxon>
        <taxon>Mycenaceae</taxon>
        <taxon>Mycena</taxon>
    </lineage>
</organism>
<evidence type="ECO:0000313" key="2">
    <source>
        <dbReference type="Proteomes" id="UP000815677"/>
    </source>
</evidence>
<keyword evidence="2" id="KW-1185">Reference proteome</keyword>